<dbReference type="Gene3D" id="1.10.490.10">
    <property type="entry name" value="Globins"/>
    <property type="match status" value="1"/>
</dbReference>
<dbReference type="GO" id="GO:0020037">
    <property type="term" value="F:heme binding"/>
    <property type="evidence" value="ECO:0007669"/>
    <property type="project" value="InterPro"/>
</dbReference>
<gene>
    <name evidence="8" type="ORF">BV898_09636</name>
</gene>
<accession>A0A1W0WLV0</accession>
<evidence type="ECO:0000256" key="6">
    <source>
        <dbReference type="RuleBase" id="RU000356"/>
    </source>
</evidence>
<evidence type="ECO:0000259" key="7">
    <source>
        <dbReference type="PROSITE" id="PS01033"/>
    </source>
</evidence>
<dbReference type="OrthoDB" id="436496at2759"/>
<dbReference type="PROSITE" id="PS01033">
    <property type="entry name" value="GLOBIN"/>
    <property type="match status" value="1"/>
</dbReference>
<sequence>MGSGLSSACAYLTGRRSDVPDRVTGLTDREKRAIQETWRLVYRDLKGNGVELFVRYFSRHPSYKKAFESLKDVRLQDIGKSHKLRAHSVQVMHALTAVIGKSDDGETVARLSAMSVFVLDNLGDPDILVSLLMKTLHVTTVDFLAFKLGHNFGNIHKTAWNKMLEVVMAIIEQGIDAETDDAKHKERQLALNSKAAEEAAPKEKEFEVEMVIPGPEPAQAVTARVAVSAAAAAAATPADVPPAKPAH</sequence>
<dbReference type="SUPFAM" id="SSF46458">
    <property type="entry name" value="Globin-like"/>
    <property type="match status" value="1"/>
</dbReference>
<keyword evidence="9" id="KW-1185">Reference proteome</keyword>
<dbReference type="Proteomes" id="UP000192578">
    <property type="component" value="Unassembled WGS sequence"/>
</dbReference>
<dbReference type="InterPro" id="IPR044399">
    <property type="entry name" value="Mb-like_M"/>
</dbReference>
<dbReference type="PANTHER" id="PTHR47217">
    <property type="entry name" value="GLOBIN-LIKE PROTEIN"/>
    <property type="match status" value="1"/>
</dbReference>
<dbReference type="InterPro" id="IPR009050">
    <property type="entry name" value="Globin-like_sf"/>
</dbReference>
<protein>
    <recommendedName>
        <fullName evidence="7">Globin domain-containing protein</fullName>
    </recommendedName>
</protein>
<keyword evidence="5" id="KW-0408">Iron</keyword>
<dbReference type="CDD" id="cd01040">
    <property type="entry name" value="Mb-like"/>
    <property type="match status" value="1"/>
</dbReference>
<name>A0A1W0WLV0_HYPEX</name>
<comment type="similarity">
    <text evidence="6">Belongs to the globin family.</text>
</comment>
<evidence type="ECO:0000256" key="2">
    <source>
        <dbReference type="ARBA" id="ARBA00022617"/>
    </source>
</evidence>
<evidence type="ECO:0000256" key="1">
    <source>
        <dbReference type="ARBA" id="ARBA00022448"/>
    </source>
</evidence>
<evidence type="ECO:0000313" key="8">
    <source>
        <dbReference type="EMBL" id="OQV16152.1"/>
    </source>
</evidence>
<keyword evidence="3 6" id="KW-0561">Oxygen transport</keyword>
<dbReference type="GO" id="GO:0046872">
    <property type="term" value="F:metal ion binding"/>
    <property type="evidence" value="ECO:0007669"/>
    <property type="project" value="UniProtKB-KW"/>
</dbReference>
<evidence type="ECO:0000313" key="9">
    <source>
        <dbReference type="Proteomes" id="UP000192578"/>
    </source>
</evidence>
<comment type="caution">
    <text evidence="8">The sequence shown here is derived from an EMBL/GenBank/DDBJ whole genome shotgun (WGS) entry which is preliminary data.</text>
</comment>
<proteinExistence type="inferred from homology"/>
<organism evidence="8 9">
    <name type="scientific">Hypsibius exemplaris</name>
    <name type="common">Freshwater tardigrade</name>
    <dbReference type="NCBI Taxonomy" id="2072580"/>
    <lineage>
        <taxon>Eukaryota</taxon>
        <taxon>Metazoa</taxon>
        <taxon>Ecdysozoa</taxon>
        <taxon>Tardigrada</taxon>
        <taxon>Eutardigrada</taxon>
        <taxon>Parachela</taxon>
        <taxon>Hypsibioidea</taxon>
        <taxon>Hypsibiidae</taxon>
        <taxon>Hypsibius</taxon>
    </lineage>
</organism>
<keyword evidence="4" id="KW-0479">Metal-binding</keyword>
<dbReference type="InterPro" id="IPR012292">
    <property type="entry name" value="Globin/Proto"/>
</dbReference>
<dbReference type="AlphaFoldDB" id="A0A1W0WLV0"/>
<dbReference type="InterPro" id="IPR000971">
    <property type="entry name" value="Globin"/>
</dbReference>
<dbReference type="PANTHER" id="PTHR47217:SF1">
    <property type="entry name" value="GLOBIN-LIKE PROTEIN"/>
    <property type="match status" value="1"/>
</dbReference>
<keyword evidence="2 6" id="KW-0349">Heme</keyword>
<evidence type="ECO:0000256" key="4">
    <source>
        <dbReference type="ARBA" id="ARBA00022723"/>
    </source>
</evidence>
<dbReference type="Pfam" id="PF00042">
    <property type="entry name" value="Globin"/>
    <property type="match status" value="1"/>
</dbReference>
<dbReference type="EMBL" id="MTYJ01000077">
    <property type="protein sequence ID" value="OQV16152.1"/>
    <property type="molecule type" value="Genomic_DNA"/>
</dbReference>
<keyword evidence="1 6" id="KW-0813">Transport</keyword>
<dbReference type="GO" id="GO:0019825">
    <property type="term" value="F:oxygen binding"/>
    <property type="evidence" value="ECO:0007669"/>
    <property type="project" value="InterPro"/>
</dbReference>
<evidence type="ECO:0000256" key="5">
    <source>
        <dbReference type="ARBA" id="ARBA00023004"/>
    </source>
</evidence>
<evidence type="ECO:0000256" key="3">
    <source>
        <dbReference type="ARBA" id="ARBA00022621"/>
    </source>
</evidence>
<feature type="domain" description="Globin" evidence="7">
    <location>
        <begin position="25"/>
        <end position="176"/>
    </location>
</feature>
<dbReference type="GO" id="GO:0005344">
    <property type="term" value="F:oxygen carrier activity"/>
    <property type="evidence" value="ECO:0007669"/>
    <property type="project" value="UniProtKB-KW"/>
</dbReference>
<reference evidence="9" key="1">
    <citation type="submission" date="2017-01" db="EMBL/GenBank/DDBJ databases">
        <title>Comparative genomics of anhydrobiosis in the tardigrade Hypsibius dujardini.</title>
        <authorList>
            <person name="Yoshida Y."/>
            <person name="Koutsovoulos G."/>
            <person name="Laetsch D."/>
            <person name="Stevens L."/>
            <person name="Kumar S."/>
            <person name="Horikawa D."/>
            <person name="Ishino K."/>
            <person name="Komine S."/>
            <person name="Tomita M."/>
            <person name="Blaxter M."/>
            <person name="Arakawa K."/>
        </authorList>
    </citation>
    <scope>NUCLEOTIDE SEQUENCE [LARGE SCALE GENOMIC DNA]</scope>
    <source>
        <strain evidence="9">Z151</strain>
    </source>
</reference>